<dbReference type="KEGG" id="scor:J3U87_12625"/>
<dbReference type="Pfam" id="PF00887">
    <property type="entry name" value="ACBP"/>
    <property type="match status" value="1"/>
</dbReference>
<evidence type="ECO:0000256" key="1">
    <source>
        <dbReference type="ARBA" id="ARBA00023121"/>
    </source>
</evidence>
<dbReference type="SUPFAM" id="SSF47027">
    <property type="entry name" value="Acyl-CoA binding protein"/>
    <property type="match status" value="1"/>
</dbReference>
<dbReference type="PANTHER" id="PTHR23310">
    <property type="entry name" value="ACYL-COA-BINDING PROTEIN, ACBP"/>
    <property type="match status" value="1"/>
</dbReference>
<dbReference type="InterPro" id="IPR000582">
    <property type="entry name" value="Acyl-CoA-binding_protein"/>
</dbReference>
<dbReference type="GO" id="GO:0000062">
    <property type="term" value="F:fatty-acyl-CoA binding"/>
    <property type="evidence" value="ECO:0007669"/>
    <property type="project" value="InterPro"/>
</dbReference>
<dbReference type="InterPro" id="IPR014352">
    <property type="entry name" value="FERM/acyl-CoA-bd_prot_sf"/>
</dbReference>
<dbReference type="Gene3D" id="1.20.80.10">
    <property type="match status" value="1"/>
</dbReference>
<gene>
    <name evidence="3" type="ORF">J3U87_12625</name>
</gene>
<evidence type="ECO:0000259" key="2">
    <source>
        <dbReference type="PROSITE" id="PS51228"/>
    </source>
</evidence>
<keyword evidence="1" id="KW-0446">Lipid-binding</keyword>
<dbReference type="PRINTS" id="PR00689">
    <property type="entry name" value="ACOABINDINGP"/>
</dbReference>
<accession>A0A8A4TWF1</accession>
<dbReference type="InterPro" id="IPR035984">
    <property type="entry name" value="Acyl-CoA-binding_sf"/>
</dbReference>
<name>A0A8A4TWF1_SULCO</name>
<evidence type="ECO:0000313" key="4">
    <source>
        <dbReference type="Proteomes" id="UP000663929"/>
    </source>
</evidence>
<dbReference type="RefSeq" id="WP_237383394.1">
    <property type="nucleotide sequence ID" value="NZ_CP071793.1"/>
</dbReference>
<organism evidence="3 4">
    <name type="scientific">Sulfidibacter corallicola</name>
    <dbReference type="NCBI Taxonomy" id="2818388"/>
    <lineage>
        <taxon>Bacteria</taxon>
        <taxon>Pseudomonadati</taxon>
        <taxon>Acidobacteriota</taxon>
        <taxon>Holophagae</taxon>
        <taxon>Acanthopleuribacterales</taxon>
        <taxon>Acanthopleuribacteraceae</taxon>
        <taxon>Sulfidibacter</taxon>
    </lineage>
</organism>
<sequence length="84" mass="9185">MSLDERFQDAAARAKSLPSQSNENLLKLYALFKQGTKGDVSGPEPSAFDFKGKAKYGAWADLKGTSQDDAKEQYIQLIDDLAQG</sequence>
<proteinExistence type="predicted"/>
<evidence type="ECO:0000313" key="3">
    <source>
        <dbReference type="EMBL" id="QTD53292.1"/>
    </source>
</evidence>
<reference evidence="3" key="1">
    <citation type="submission" date="2021-03" db="EMBL/GenBank/DDBJ databases">
        <title>Acanthopleuribacteraceae sp. M133.</title>
        <authorList>
            <person name="Wang G."/>
        </authorList>
    </citation>
    <scope>NUCLEOTIDE SEQUENCE</scope>
    <source>
        <strain evidence="3">M133</strain>
    </source>
</reference>
<dbReference type="PANTHER" id="PTHR23310:SF62">
    <property type="entry name" value="ACYL-COA BINDING PROTEIN 1, ISOFORM A"/>
    <property type="match status" value="1"/>
</dbReference>
<feature type="domain" description="ACB" evidence="2">
    <location>
        <begin position="3"/>
        <end position="84"/>
    </location>
</feature>
<dbReference type="PROSITE" id="PS51228">
    <property type="entry name" value="ACB_2"/>
    <property type="match status" value="1"/>
</dbReference>
<dbReference type="GO" id="GO:0006631">
    <property type="term" value="P:fatty acid metabolic process"/>
    <property type="evidence" value="ECO:0007669"/>
    <property type="project" value="TreeGrafter"/>
</dbReference>
<dbReference type="AlphaFoldDB" id="A0A8A4TWF1"/>
<dbReference type="EMBL" id="CP071793">
    <property type="protein sequence ID" value="QTD53292.1"/>
    <property type="molecule type" value="Genomic_DNA"/>
</dbReference>
<keyword evidence="4" id="KW-1185">Reference proteome</keyword>
<dbReference type="Proteomes" id="UP000663929">
    <property type="component" value="Chromosome"/>
</dbReference>
<protein>
    <submittedName>
        <fullName evidence="3">Acyl-CoA-binding protein</fullName>
    </submittedName>
</protein>